<dbReference type="InterPro" id="IPR002491">
    <property type="entry name" value="ABC_transptr_periplasmic_BD"/>
</dbReference>
<dbReference type="GO" id="GO:0030288">
    <property type="term" value="C:outer membrane-bounded periplasmic space"/>
    <property type="evidence" value="ECO:0007669"/>
    <property type="project" value="TreeGrafter"/>
</dbReference>
<comment type="similarity">
    <text evidence="2">Belongs to the bacterial solute-binding protein 8 family.</text>
</comment>
<feature type="chain" id="PRO_5005600041" evidence="6">
    <location>
        <begin position="30"/>
        <end position="320"/>
    </location>
</feature>
<evidence type="ECO:0000256" key="6">
    <source>
        <dbReference type="SAM" id="SignalP"/>
    </source>
</evidence>
<organism evidence="8 9">
    <name type="scientific">Vibrio nereis</name>
    <dbReference type="NCBI Taxonomy" id="693"/>
    <lineage>
        <taxon>Bacteria</taxon>
        <taxon>Pseudomonadati</taxon>
        <taxon>Pseudomonadota</taxon>
        <taxon>Gammaproteobacteria</taxon>
        <taxon>Vibrionales</taxon>
        <taxon>Vibrionaceae</taxon>
        <taxon>Vibrio</taxon>
    </lineage>
</organism>
<keyword evidence="5 6" id="KW-0732">Signal</keyword>
<keyword evidence="4" id="KW-0406">Ion transport</keyword>
<keyword evidence="9" id="KW-1185">Reference proteome</keyword>
<dbReference type="RefSeq" id="WP_053395971.1">
    <property type="nucleotide sequence ID" value="NZ_LHPJ01000008.1"/>
</dbReference>
<dbReference type="Pfam" id="PF01497">
    <property type="entry name" value="Peripla_BP_2"/>
    <property type="match status" value="1"/>
</dbReference>
<keyword evidence="3" id="KW-0813">Transport</keyword>
<dbReference type="PANTHER" id="PTHR30532:SF21">
    <property type="entry name" value="SIDEROPHORE-BINDING LIPOPROTEIN YFIY-RELATED"/>
    <property type="match status" value="1"/>
</dbReference>
<comment type="subcellular location">
    <subcellularLocation>
        <location evidence="1">Cell envelope</location>
    </subcellularLocation>
</comment>
<dbReference type="Gene3D" id="3.40.50.1980">
    <property type="entry name" value="Nitrogenase molybdenum iron protein domain"/>
    <property type="match status" value="2"/>
</dbReference>
<evidence type="ECO:0000259" key="7">
    <source>
        <dbReference type="PROSITE" id="PS50983"/>
    </source>
</evidence>
<dbReference type="Proteomes" id="UP000037515">
    <property type="component" value="Unassembled WGS sequence"/>
</dbReference>
<dbReference type="STRING" id="693.AKJ17_11580"/>
<protein>
    <submittedName>
        <fullName evidence="8">Iron ABC transporter substrate-binding protein</fullName>
    </submittedName>
</protein>
<gene>
    <name evidence="8" type="ORF">AKJ17_11580</name>
</gene>
<evidence type="ECO:0000313" key="9">
    <source>
        <dbReference type="Proteomes" id="UP000037515"/>
    </source>
</evidence>
<reference evidence="9" key="1">
    <citation type="submission" date="2015-08" db="EMBL/GenBank/DDBJ databases">
        <title>Vibrio galatheae sp. nov., a novel member of the Vibrionaceae family isolated from the Solomon Islands.</title>
        <authorList>
            <person name="Giubergia S."/>
            <person name="Machado H."/>
            <person name="Mateiu R.V."/>
            <person name="Gram L."/>
        </authorList>
    </citation>
    <scope>NUCLEOTIDE SEQUENCE [LARGE SCALE GENOMIC DNA]</scope>
    <source>
        <strain evidence="9">DSM 19584</strain>
    </source>
</reference>
<keyword evidence="4" id="KW-0410">Iron transport</keyword>
<sequence length="320" mass="35789">MQISFLRQKQGIRFLLYSLCLTLSAASSASTDSSRAITHAMGQSVVPNKAQRVVTLFQGATDSAVALGIKPVGVVESWAEKPMYQYLRQDLAGAKYVGLETQPNLEEIAALKPDLIIGTKARHEKIYPQLQKIAPTVLANTVYDFQYSLELTGEATGRKAQAEQVWQQWQKRTQQFRAQLAQKQPNWPLSASILNVRADHLRLYLQESFPGAVLKDIGFHFPIEGNGRSGWGMKLKTKEALPSVNADVFFVLLHSQQPVVEKNYQSWAAHPLWKILDAPRNQQVHQVDSVTWILSGGVLGANRILDQLSDIYQLPTLKDE</sequence>
<dbReference type="PANTHER" id="PTHR30532">
    <property type="entry name" value="IRON III DICITRATE-BINDING PERIPLASMIC PROTEIN"/>
    <property type="match status" value="1"/>
</dbReference>
<feature type="domain" description="Fe/B12 periplasmic-binding" evidence="7">
    <location>
        <begin position="52"/>
        <end position="316"/>
    </location>
</feature>
<dbReference type="InterPro" id="IPR051313">
    <property type="entry name" value="Bact_iron-sidero_bind"/>
</dbReference>
<name>A0A0M0HM89_VIBNE</name>
<evidence type="ECO:0000256" key="1">
    <source>
        <dbReference type="ARBA" id="ARBA00004196"/>
    </source>
</evidence>
<dbReference type="PROSITE" id="PS50983">
    <property type="entry name" value="FE_B12_PBP"/>
    <property type="match status" value="1"/>
</dbReference>
<evidence type="ECO:0000256" key="2">
    <source>
        <dbReference type="ARBA" id="ARBA00008814"/>
    </source>
</evidence>
<proteinExistence type="inferred from homology"/>
<dbReference type="PATRIC" id="fig|693.5.peg.2372"/>
<dbReference type="GO" id="GO:1901678">
    <property type="term" value="P:iron coordination entity transport"/>
    <property type="evidence" value="ECO:0007669"/>
    <property type="project" value="UniProtKB-ARBA"/>
</dbReference>
<comment type="caution">
    <text evidence="8">The sequence shown here is derived from an EMBL/GenBank/DDBJ whole genome shotgun (WGS) entry which is preliminary data.</text>
</comment>
<keyword evidence="4" id="KW-0408">Iron</keyword>
<dbReference type="EMBL" id="LHPJ01000008">
    <property type="protein sequence ID" value="KOO03185.1"/>
    <property type="molecule type" value="Genomic_DNA"/>
</dbReference>
<dbReference type="SUPFAM" id="SSF53807">
    <property type="entry name" value="Helical backbone' metal receptor"/>
    <property type="match status" value="1"/>
</dbReference>
<evidence type="ECO:0000256" key="5">
    <source>
        <dbReference type="ARBA" id="ARBA00022729"/>
    </source>
</evidence>
<evidence type="ECO:0000313" key="8">
    <source>
        <dbReference type="EMBL" id="KOO03185.1"/>
    </source>
</evidence>
<dbReference type="AlphaFoldDB" id="A0A0M0HM89"/>
<accession>A0A0M0HM89</accession>
<evidence type="ECO:0000256" key="4">
    <source>
        <dbReference type="ARBA" id="ARBA00022496"/>
    </source>
</evidence>
<evidence type="ECO:0000256" key="3">
    <source>
        <dbReference type="ARBA" id="ARBA00022448"/>
    </source>
</evidence>
<feature type="signal peptide" evidence="6">
    <location>
        <begin position="1"/>
        <end position="29"/>
    </location>
</feature>
<dbReference type="CDD" id="cd01146">
    <property type="entry name" value="FhuD"/>
    <property type="match status" value="1"/>
</dbReference>